<dbReference type="GO" id="GO:0004803">
    <property type="term" value="F:transposase activity"/>
    <property type="evidence" value="ECO:0007669"/>
    <property type="project" value="InterPro"/>
</dbReference>
<comment type="caution">
    <text evidence="2">The sequence shown here is derived from an EMBL/GenBank/DDBJ whole genome shotgun (WGS) entry which is preliminary data.</text>
</comment>
<sequence length="181" mass="21604">MQIQNRVTKEMYFITSTVIDWVDVFTLSAYKQIIIESLEYCQKEKGLIIYAWVLMTNHLHAIVGTEEGYNISDIIRDFKKYTSKKIIIMIKENIQESRRDWMLNRFEYAARNDRKVKDYKLWQEGIDCQEIYLYDYLQQKINYIHNSPVKEEIVNLPEEYKYSSAIDYAGGKGILDVEVIK</sequence>
<dbReference type="NCBIfam" id="NF047646">
    <property type="entry name" value="REP_Tyr_transpos"/>
    <property type="match status" value="1"/>
</dbReference>
<dbReference type="InterPro" id="IPR036515">
    <property type="entry name" value="Transposase_17_sf"/>
</dbReference>
<dbReference type="AlphaFoldDB" id="A0A644W659"/>
<evidence type="ECO:0000313" key="2">
    <source>
        <dbReference type="EMBL" id="MPL99078.1"/>
    </source>
</evidence>
<dbReference type="SUPFAM" id="SSF143422">
    <property type="entry name" value="Transposase IS200-like"/>
    <property type="match status" value="1"/>
</dbReference>
<proteinExistence type="predicted"/>
<dbReference type="GO" id="GO:0043565">
    <property type="term" value="F:sequence-specific DNA binding"/>
    <property type="evidence" value="ECO:0007669"/>
    <property type="project" value="TreeGrafter"/>
</dbReference>
<organism evidence="2">
    <name type="scientific">bioreactor metagenome</name>
    <dbReference type="NCBI Taxonomy" id="1076179"/>
    <lineage>
        <taxon>unclassified sequences</taxon>
        <taxon>metagenomes</taxon>
        <taxon>ecological metagenomes</taxon>
    </lineage>
</organism>
<dbReference type="EMBL" id="VSSQ01000645">
    <property type="protein sequence ID" value="MPL99078.1"/>
    <property type="molecule type" value="Genomic_DNA"/>
</dbReference>
<dbReference type="Pfam" id="PF01797">
    <property type="entry name" value="Y1_Tnp"/>
    <property type="match status" value="1"/>
</dbReference>
<reference evidence="2" key="1">
    <citation type="submission" date="2019-08" db="EMBL/GenBank/DDBJ databases">
        <authorList>
            <person name="Kucharzyk K."/>
            <person name="Murdoch R.W."/>
            <person name="Higgins S."/>
            <person name="Loffler F."/>
        </authorList>
    </citation>
    <scope>NUCLEOTIDE SEQUENCE</scope>
</reference>
<gene>
    <name evidence="2" type="ORF">SDC9_45293</name>
</gene>
<name>A0A644W659_9ZZZZ</name>
<feature type="domain" description="Transposase IS200-like" evidence="1">
    <location>
        <begin position="7"/>
        <end position="123"/>
    </location>
</feature>
<accession>A0A644W659</accession>
<dbReference type="PANTHER" id="PTHR36966">
    <property type="entry name" value="REP-ASSOCIATED TYROSINE TRANSPOSASE"/>
    <property type="match status" value="1"/>
</dbReference>
<protein>
    <recommendedName>
        <fullName evidence="1">Transposase IS200-like domain-containing protein</fullName>
    </recommendedName>
</protein>
<dbReference type="GO" id="GO:0006313">
    <property type="term" value="P:DNA transposition"/>
    <property type="evidence" value="ECO:0007669"/>
    <property type="project" value="InterPro"/>
</dbReference>
<dbReference type="PANTHER" id="PTHR36966:SF1">
    <property type="entry name" value="REP-ASSOCIATED TYROSINE TRANSPOSASE"/>
    <property type="match status" value="1"/>
</dbReference>
<dbReference type="InterPro" id="IPR052715">
    <property type="entry name" value="RAYT_transposase"/>
</dbReference>
<evidence type="ECO:0000259" key="1">
    <source>
        <dbReference type="SMART" id="SM01321"/>
    </source>
</evidence>
<dbReference type="SMART" id="SM01321">
    <property type="entry name" value="Y1_Tnp"/>
    <property type="match status" value="1"/>
</dbReference>
<dbReference type="Gene3D" id="3.30.70.1290">
    <property type="entry name" value="Transposase IS200-like"/>
    <property type="match status" value="1"/>
</dbReference>
<dbReference type="InterPro" id="IPR002686">
    <property type="entry name" value="Transposase_17"/>
</dbReference>